<dbReference type="GO" id="GO:0000155">
    <property type="term" value="F:phosphorelay sensor kinase activity"/>
    <property type="evidence" value="ECO:0007669"/>
    <property type="project" value="InterPro"/>
</dbReference>
<keyword evidence="5" id="KW-0547">Nucleotide-binding</keyword>
<keyword evidence="3" id="KW-0597">Phosphoprotein</keyword>
<keyword evidence="13" id="KW-1185">Reference proteome</keyword>
<sequence>MKIRTSAYVPSRMVGGMRIKWQDGALAVALLVFGIGGTRFAARLQGAETLDALAYVLIAVAAAGLLFRSVRPLWTVGITTVAIAVYLAQGYPFGPVLLSGVAAMYAVAVYARVELAAASALVYALAILPWWNDSLTSWITWSAGWILLPAAAGVLMKLRKKSVVDVRERTAISERLRLAQEVHDVVGHGLSVIAMQAGVALYVLDKDPAKARASLEAIRDTSKEALDGLRSELDTLRGSAPLAPAITLDDIPALAARMREAGLEVSVEVAEIELPDTYQLAVYRIVQESLTNVLRHSSPGVTAAVRVYAVRNELVVHVTDTGTPTVFTEGHGITGMRSRAEALGGTLEADASHGFAVIARIPLPS</sequence>
<dbReference type="GO" id="GO:0016020">
    <property type="term" value="C:membrane"/>
    <property type="evidence" value="ECO:0007669"/>
    <property type="project" value="InterPro"/>
</dbReference>
<keyword evidence="9" id="KW-1133">Transmembrane helix</keyword>
<keyword evidence="9" id="KW-0472">Membrane</keyword>
<evidence type="ECO:0000256" key="7">
    <source>
        <dbReference type="ARBA" id="ARBA00022840"/>
    </source>
</evidence>
<accession>A0A1W2CWC4</accession>
<dbReference type="Gene3D" id="3.30.565.10">
    <property type="entry name" value="Histidine kinase-like ATPase, C-terminal domain"/>
    <property type="match status" value="1"/>
</dbReference>
<feature type="domain" description="Histidine kinase/HSP90-like ATPase" evidence="10">
    <location>
        <begin position="279"/>
        <end position="364"/>
    </location>
</feature>
<dbReference type="Gene3D" id="1.20.5.1930">
    <property type="match status" value="1"/>
</dbReference>
<evidence type="ECO:0000256" key="5">
    <source>
        <dbReference type="ARBA" id="ARBA00022741"/>
    </source>
</evidence>
<feature type="transmembrane region" description="Helical" evidence="9">
    <location>
        <begin position="103"/>
        <end position="126"/>
    </location>
</feature>
<dbReference type="GO" id="GO:0005524">
    <property type="term" value="F:ATP binding"/>
    <property type="evidence" value="ECO:0007669"/>
    <property type="project" value="UniProtKB-KW"/>
</dbReference>
<protein>
    <recommendedName>
        <fullName evidence="2">histidine kinase</fullName>
        <ecNumber evidence="2">2.7.13.3</ecNumber>
    </recommendedName>
</protein>
<proteinExistence type="predicted"/>
<dbReference type="EMBL" id="FWYC01000006">
    <property type="protein sequence ID" value="SMC89543.1"/>
    <property type="molecule type" value="Genomic_DNA"/>
</dbReference>
<organism evidence="12 13">
    <name type="scientific">Lentzea albidocapillata</name>
    <dbReference type="NCBI Taxonomy" id="40571"/>
    <lineage>
        <taxon>Bacteria</taxon>
        <taxon>Bacillati</taxon>
        <taxon>Actinomycetota</taxon>
        <taxon>Actinomycetes</taxon>
        <taxon>Pseudonocardiales</taxon>
        <taxon>Pseudonocardiaceae</taxon>
        <taxon>Lentzea</taxon>
    </lineage>
</organism>
<evidence type="ECO:0000313" key="12">
    <source>
        <dbReference type="EMBL" id="SMC89543.1"/>
    </source>
</evidence>
<dbReference type="Proteomes" id="UP000192840">
    <property type="component" value="Unassembled WGS sequence"/>
</dbReference>
<keyword evidence="6 12" id="KW-0418">Kinase</keyword>
<evidence type="ECO:0000313" key="13">
    <source>
        <dbReference type="Proteomes" id="UP000192840"/>
    </source>
</evidence>
<evidence type="ECO:0000256" key="3">
    <source>
        <dbReference type="ARBA" id="ARBA00022553"/>
    </source>
</evidence>
<keyword evidence="7" id="KW-0067">ATP-binding</keyword>
<evidence type="ECO:0000256" key="6">
    <source>
        <dbReference type="ARBA" id="ARBA00022777"/>
    </source>
</evidence>
<comment type="catalytic activity">
    <reaction evidence="1">
        <text>ATP + protein L-histidine = ADP + protein N-phospho-L-histidine.</text>
        <dbReference type="EC" id="2.7.13.3"/>
    </reaction>
</comment>
<keyword evidence="8" id="KW-0902">Two-component regulatory system</keyword>
<dbReference type="PANTHER" id="PTHR24421:SF10">
    <property type="entry name" value="NITRATE_NITRITE SENSOR PROTEIN NARQ"/>
    <property type="match status" value="1"/>
</dbReference>
<evidence type="ECO:0000256" key="2">
    <source>
        <dbReference type="ARBA" id="ARBA00012438"/>
    </source>
</evidence>
<evidence type="ECO:0000256" key="1">
    <source>
        <dbReference type="ARBA" id="ARBA00000085"/>
    </source>
</evidence>
<feature type="transmembrane region" description="Helical" evidence="9">
    <location>
        <begin position="138"/>
        <end position="156"/>
    </location>
</feature>
<dbReference type="STRING" id="40571.SAMN05660733_02451"/>
<dbReference type="EC" id="2.7.13.3" evidence="2"/>
<dbReference type="SUPFAM" id="SSF55874">
    <property type="entry name" value="ATPase domain of HSP90 chaperone/DNA topoisomerase II/histidine kinase"/>
    <property type="match status" value="1"/>
</dbReference>
<dbReference type="InterPro" id="IPR003594">
    <property type="entry name" value="HATPase_dom"/>
</dbReference>
<evidence type="ECO:0000256" key="8">
    <source>
        <dbReference type="ARBA" id="ARBA00023012"/>
    </source>
</evidence>
<dbReference type="InterPro" id="IPR050482">
    <property type="entry name" value="Sensor_HK_TwoCompSys"/>
</dbReference>
<name>A0A1W2CWC4_9PSEU</name>
<dbReference type="GO" id="GO:0046983">
    <property type="term" value="F:protein dimerization activity"/>
    <property type="evidence" value="ECO:0007669"/>
    <property type="project" value="InterPro"/>
</dbReference>
<dbReference type="AlphaFoldDB" id="A0A1W2CWC4"/>
<feature type="transmembrane region" description="Helical" evidence="9">
    <location>
        <begin position="51"/>
        <end position="67"/>
    </location>
</feature>
<dbReference type="eggNOG" id="COG4585">
    <property type="taxonomic scope" value="Bacteria"/>
</dbReference>
<dbReference type="CDD" id="cd16917">
    <property type="entry name" value="HATPase_UhpB-NarQ-NarX-like"/>
    <property type="match status" value="1"/>
</dbReference>
<dbReference type="Pfam" id="PF02518">
    <property type="entry name" value="HATPase_c"/>
    <property type="match status" value="1"/>
</dbReference>
<dbReference type="PANTHER" id="PTHR24421">
    <property type="entry name" value="NITRATE/NITRITE SENSOR PROTEIN NARX-RELATED"/>
    <property type="match status" value="1"/>
</dbReference>
<reference evidence="13" key="1">
    <citation type="submission" date="2017-04" db="EMBL/GenBank/DDBJ databases">
        <authorList>
            <person name="Varghese N."/>
            <person name="Submissions S."/>
        </authorList>
    </citation>
    <scope>NUCLEOTIDE SEQUENCE [LARGE SCALE GENOMIC DNA]</scope>
    <source>
        <strain evidence="13">DSM 44073</strain>
    </source>
</reference>
<keyword evidence="4" id="KW-0808">Transferase</keyword>
<dbReference type="Pfam" id="PF07730">
    <property type="entry name" value="HisKA_3"/>
    <property type="match status" value="1"/>
</dbReference>
<evidence type="ECO:0000256" key="4">
    <source>
        <dbReference type="ARBA" id="ARBA00022679"/>
    </source>
</evidence>
<dbReference type="InterPro" id="IPR036890">
    <property type="entry name" value="HATPase_C_sf"/>
</dbReference>
<feature type="domain" description="Signal transduction histidine kinase subgroup 3 dimerisation and phosphoacceptor" evidence="11">
    <location>
        <begin position="174"/>
        <end position="238"/>
    </location>
</feature>
<dbReference type="InterPro" id="IPR011712">
    <property type="entry name" value="Sig_transdc_His_kin_sub3_dim/P"/>
</dbReference>
<evidence type="ECO:0000259" key="10">
    <source>
        <dbReference type="Pfam" id="PF02518"/>
    </source>
</evidence>
<keyword evidence="9" id="KW-0812">Transmembrane</keyword>
<gene>
    <name evidence="12" type="ORF">SAMN05660733_02451</name>
</gene>
<evidence type="ECO:0000259" key="11">
    <source>
        <dbReference type="Pfam" id="PF07730"/>
    </source>
</evidence>
<evidence type="ECO:0000256" key="9">
    <source>
        <dbReference type="SAM" id="Phobius"/>
    </source>
</evidence>